<gene>
    <name evidence="2" type="ORF">QLX08_010513</name>
</gene>
<dbReference type="EMBL" id="JAWNGG020000290">
    <property type="protein sequence ID" value="KAK9295068.1"/>
    <property type="molecule type" value="Genomic_DNA"/>
</dbReference>
<proteinExistence type="predicted"/>
<evidence type="ECO:0000313" key="3">
    <source>
        <dbReference type="Proteomes" id="UP001432146"/>
    </source>
</evidence>
<dbReference type="AlphaFoldDB" id="A0AAW0ZBM1"/>
<evidence type="ECO:0000256" key="1">
    <source>
        <dbReference type="SAM" id="MobiDB-lite"/>
    </source>
</evidence>
<reference evidence="2 3" key="1">
    <citation type="submission" date="2024-05" db="EMBL/GenBank/DDBJ databases">
        <title>The nuclear and mitochondrial genome assemblies of Tetragonisca angustula (Apidae: Meliponini), a tiny yet remarkable pollinator in the Neotropics.</title>
        <authorList>
            <person name="Ferrari R."/>
            <person name="Ricardo P.C."/>
            <person name="Dias F.C."/>
            <person name="Araujo N.S."/>
            <person name="Soares D.O."/>
            <person name="Zhou Q.-S."/>
            <person name="Zhu C.-D."/>
            <person name="Coutinho L."/>
            <person name="Airas M.C."/>
            <person name="Batista T.M."/>
        </authorList>
    </citation>
    <scope>NUCLEOTIDE SEQUENCE [LARGE SCALE GENOMIC DNA]</scope>
    <source>
        <strain evidence="2">ASF017062</strain>
        <tissue evidence="2">Abdomen</tissue>
    </source>
</reference>
<accession>A0AAW0ZBM1</accession>
<sequence length="92" mass="10373">MRITVARRTIATIARGTACPIARLNALEIIVIARALQRRRSRDVAENNGDAAYRYPSVFCSPYVFVSNDRRKYESAPGTKPRHTGMGSRYDQ</sequence>
<protein>
    <submittedName>
        <fullName evidence="2">Uncharacterized protein</fullName>
    </submittedName>
</protein>
<dbReference type="Proteomes" id="UP001432146">
    <property type="component" value="Unassembled WGS sequence"/>
</dbReference>
<evidence type="ECO:0000313" key="2">
    <source>
        <dbReference type="EMBL" id="KAK9295068.1"/>
    </source>
</evidence>
<feature type="region of interest" description="Disordered" evidence="1">
    <location>
        <begin position="71"/>
        <end position="92"/>
    </location>
</feature>
<name>A0AAW0ZBM1_9HYME</name>
<comment type="caution">
    <text evidence="2">The sequence shown here is derived from an EMBL/GenBank/DDBJ whole genome shotgun (WGS) entry which is preliminary data.</text>
</comment>
<organism evidence="2 3">
    <name type="scientific">Tetragonisca angustula</name>
    <dbReference type="NCBI Taxonomy" id="166442"/>
    <lineage>
        <taxon>Eukaryota</taxon>
        <taxon>Metazoa</taxon>
        <taxon>Ecdysozoa</taxon>
        <taxon>Arthropoda</taxon>
        <taxon>Hexapoda</taxon>
        <taxon>Insecta</taxon>
        <taxon>Pterygota</taxon>
        <taxon>Neoptera</taxon>
        <taxon>Endopterygota</taxon>
        <taxon>Hymenoptera</taxon>
        <taxon>Apocrita</taxon>
        <taxon>Aculeata</taxon>
        <taxon>Apoidea</taxon>
        <taxon>Anthophila</taxon>
        <taxon>Apidae</taxon>
        <taxon>Tetragonisca</taxon>
    </lineage>
</organism>
<keyword evidence="3" id="KW-1185">Reference proteome</keyword>